<dbReference type="EMBL" id="KZ155778">
    <property type="protein sequence ID" value="OUS47363.1"/>
    <property type="molecule type" value="Genomic_DNA"/>
</dbReference>
<evidence type="ECO:0000256" key="1">
    <source>
        <dbReference type="ARBA" id="ARBA00004141"/>
    </source>
</evidence>
<dbReference type="GO" id="GO:0033179">
    <property type="term" value="C:proton-transporting V-type ATPase, V0 domain"/>
    <property type="evidence" value="ECO:0007669"/>
    <property type="project" value="InterPro"/>
</dbReference>
<organism evidence="10 12">
    <name type="scientific">Ostreococcus tauri</name>
    <name type="common">Marine green alga</name>
    <dbReference type="NCBI Taxonomy" id="70448"/>
    <lineage>
        <taxon>Eukaryota</taxon>
        <taxon>Viridiplantae</taxon>
        <taxon>Chlorophyta</taxon>
        <taxon>Mamiellophyceae</taxon>
        <taxon>Mamiellales</taxon>
        <taxon>Bathycoccaceae</taxon>
        <taxon>Ostreococcus</taxon>
    </lineage>
</organism>
<evidence type="ECO:0000256" key="3">
    <source>
        <dbReference type="ARBA" id="ARBA00022448"/>
    </source>
</evidence>
<comment type="subcellular location">
    <subcellularLocation>
        <location evidence="1">Membrane</location>
        <topology evidence="1">Multi-pass membrane protein</topology>
    </subcellularLocation>
</comment>
<keyword evidence="7" id="KW-0406">Ion transport</keyword>
<feature type="transmembrane region" description="Helical" evidence="9">
    <location>
        <begin position="31"/>
        <end position="54"/>
    </location>
</feature>
<dbReference type="InParanoid" id="A0A090M3D2"/>
<keyword evidence="5" id="KW-0375">Hydrogen ion transport</keyword>
<dbReference type="Proteomes" id="UP000195557">
    <property type="component" value="Unassembled WGS sequence"/>
</dbReference>
<evidence type="ECO:0000256" key="6">
    <source>
        <dbReference type="ARBA" id="ARBA00022989"/>
    </source>
</evidence>
<dbReference type="InterPro" id="IPR008389">
    <property type="entry name" value="ATPase_V0-cplx_e1/e2_su"/>
</dbReference>
<accession>A0A1Y5IH04</accession>
<evidence type="ECO:0000256" key="2">
    <source>
        <dbReference type="ARBA" id="ARBA00008328"/>
    </source>
</evidence>
<reference evidence="10 12" key="1">
    <citation type="journal article" date="2006" name="Proc. Natl. Acad. Sci. U.S.A.">
        <title>Genome analysis of the smallest free-living eukaryote Ostreococcus tauri unveils many unique features.</title>
        <authorList>
            <person name="Derelle E."/>
            <person name="Ferraz C."/>
            <person name="Rombauts S."/>
            <person name="Rouze P."/>
            <person name="Worden A.Z."/>
            <person name="Robbens S."/>
            <person name="Partensky F."/>
            <person name="Degroeve S."/>
            <person name="Echeynie S."/>
            <person name="Cooke R."/>
            <person name="Saeys Y."/>
            <person name="Wuyts J."/>
            <person name="Jabbari K."/>
            <person name="Bowler C."/>
            <person name="Panaud O."/>
            <person name="Piegu B."/>
            <person name="Ball S.G."/>
            <person name="Ral J.-P."/>
            <person name="Bouget F.-Y."/>
            <person name="Piganeau G."/>
            <person name="De Baets B."/>
            <person name="Picard A."/>
            <person name="Delseny M."/>
            <person name="Demaille J."/>
            <person name="Van de Peer Y."/>
            <person name="Moreau H."/>
        </authorList>
    </citation>
    <scope>NUCLEOTIDE SEQUENCE [LARGE SCALE GENOMIC DNA]</scope>
    <source>
        <strain evidence="10 12">OTTH0595</strain>
    </source>
</reference>
<evidence type="ECO:0000256" key="5">
    <source>
        <dbReference type="ARBA" id="ARBA00022781"/>
    </source>
</evidence>
<reference evidence="10" key="2">
    <citation type="journal article" date="2014" name="BMC Genomics">
        <title>An improved genome of the model marine alga Ostreococcus tauri unfolds by assessing Illumina de novo assemblies.</title>
        <authorList>
            <person name="Blanc-Mathieu R."/>
            <person name="Verhelst B."/>
            <person name="Derelle E."/>
            <person name="Rombauts S."/>
            <person name="Bouget F.Y."/>
            <person name="Carre I."/>
            <person name="Chateau A."/>
            <person name="Eyre-Walker A."/>
            <person name="Grimsley N."/>
            <person name="Moreau H."/>
            <person name="Piegu B."/>
            <person name="Rivals E."/>
            <person name="Schackwitz W."/>
            <person name="Van de Peer Y."/>
            <person name="Piganeau G."/>
        </authorList>
    </citation>
    <scope>NUCLEOTIDE SEQUENCE</scope>
    <source>
        <strain evidence="10">RCC4221</strain>
    </source>
</reference>
<evidence type="ECO:0000256" key="8">
    <source>
        <dbReference type="ARBA" id="ARBA00023136"/>
    </source>
</evidence>
<dbReference type="STRING" id="70448.A0A090M3D2"/>
<name>A0A090M3D2_OSTTA</name>
<gene>
    <name evidence="11" type="ORF">BE221DRAFT_190909</name>
    <name evidence="10" type="ORF">OT_ostta07g02690</name>
</gene>
<keyword evidence="3" id="KW-0813">Transport</keyword>
<evidence type="ECO:0000313" key="12">
    <source>
        <dbReference type="Proteomes" id="UP000009170"/>
    </source>
</evidence>
<evidence type="ECO:0000256" key="9">
    <source>
        <dbReference type="SAM" id="Phobius"/>
    </source>
</evidence>
<proteinExistence type="inferred from homology"/>
<keyword evidence="6 9" id="KW-1133">Transmembrane helix</keyword>
<dbReference type="OrthoDB" id="1508846at2759"/>
<sequence length="70" mass="8104">MVAFFGTLVFAALGFAFYAHVESSAPAQRKSFLHVMYLTSVFCCWFMWVVIYMAQMKPLVRPVSIDWRSD</sequence>
<comment type="similarity">
    <text evidence="2">Belongs to the V-ATPase e1/e2 subunit family.</text>
</comment>
<keyword evidence="12" id="KW-1185">Reference proteome</keyword>
<dbReference type="EMBL" id="CAID01000007">
    <property type="protein sequence ID" value="CEF98740.1"/>
    <property type="molecule type" value="Genomic_DNA"/>
</dbReference>
<evidence type="ECO:0000256" key="7">
    <source>
        <dbReference type="ARBA" id="ARBA00023065"/>
    </source>
</evidence>
<protein>
    <submittedName>
        <fullName evidence="10 11">ATPase, V0 complex, subunit E1/E2</fullName>
    </submittedName>
</protein>
<evidence type="ECO:0000313" key="11">
    <source>
        <dbReference type="EMBL" id="OUS47363.1"/>
    </source>
</evidence>
<accession>A0A090M3D2</accession>
<keyword evidence="4 9" id="KW-0812">Transmembrane</keyword>
<evidence type="ECO:0000256" key="4">
    <source>
        <dbReference type="ARBA" id="ARBA00022692"/>
    </source>
</evidence>
<keyword evidence="8 9" id="KW-0472">Membrane</keyword>
<dbReference type="GO" id="GO:0046961">
    <property type="term" value="F:proton-transporting ATPase activity, rotational mechanism"/>
    <property type="evidence" value="ECO:0007669"/>
    <property type="project" value="InterPro"/>
</dbReference>
<accession>A0A454Y021</accession>
<dbReference type="Proteomes" id="UP000009170">
    <property type="component" value="Unassembled WGS sequence"/>
</dbReference>
<evidence type="ECO:0000313" key="10">
    <source>
        <dbReference type="EMBL" id="CEF98740.1"/>
    </source>
</evidence>
<dbReference type="Pfam" id="PF05493">
    <property type="entry name" value="ATP_synt_H"/>
    <property type="match status" value="1"/>
</dbReference>
<reference evidence="11" key="3">
    <citation type="submission" date="2017-04" db="EMBL/GenBank/DDBJ databases">
        <title>Population genomics of picophytoplankton unveils novel chromosome hypervariability.</title>
        <authorList>
            <consortium name="DOE Joint Genome Institute"/>
            <person name="Blanc-Mathieu R."/>
            <person name="Krasovec M."/>
            <person name="Hebrard M."/>
            <person name="Yau S."/>
            <person name="Desgranges E."/>
            <person name="Martin J."/>
            <person name="Schackwitz W."/>
            <person name="Kuo A."/>
            <person name="Salin G."/>
            <person name="Donnadieu C."/>
            <person name="Desdevises Y."/>
            <person name="Sanchez-Ferandin S."/>
            <person name="Moreau H."/>
            <person name="Rivals E."/>
            <person name="Grigoriev I.V."/>
            <person name="Grimsley N."/>
            <person name="Eyre-Walker A."/>
            <person name="Piganeau G."/>
        </authorList>
    </citation>
    <scope>NUCLEOTIDE SEQUENCE [LARGE SCALE GENOMIC DNA]</scope>
    <source>
        <strain evidence="11">RCC 1115</strain>
    </source>
</reference>
<dbReference type="AlphaFoldDB" id="A0A090M3D2"/>